<protein>
    <submittedName>
        <fullName evidence="1">Uncharacterized protein</fullName>
    </submittedName>
</protein>
<organism evidence="1 2">
    <name type="scientific">Streptomyces umbrinus</name>
    <dbReference type="NCBI Taxonomy" id="67370"/>
    <lineage>
        <taxon>Bacteria</taxon>
        <taxon>Bacillati</taxon>
        <taxon>Actinomycetota</taxon>
        <taxon>Actinomycetes</taxon>
        <taxon>Kitasatosporales</taxon>
        <taxon>Streptomycetaceae</taxon>
        <taxon>Streptomyces</taxon>
        <taxon>Streptomyces phaeochromogenes group</taxon>
    </lineage>
</organism>
<evidence type="ECO:0000313" key="1">
    <source>
        <dbReference type="EMBL" id="MDQ1031381.1"/>
    </source>
</evidence>
<dbReference type="Proteomes" id="UP001230328">
    <property type="component" value="Unassembled WGS sequence"/>
</dbReference>
<dbReference type="EMBL" id="JAUSZI010000002">
    <property type="protein sequence ID" value="MDQ1031381.1"/>
    <property type="molecule type" value="Genomic_DNA"/>
</dbReference>
<reference evidence="1 2" key="1">
    <citation type="submission" date="2023-07" db="EMBL/GenBank/DDBJ databases">
        <title>Comparative genomics of wheat-associated soil bacteria to identify genetic determinants of phenazine resistance.</title>
        <authorList>
            <person name="Mouncey N."/>
        </authorList>
    </citation>
    <scope>NUCLEOTIDE SEQUENCE [LARGE SCALE GENOMIC DNA]</scope>
    <source>
        <strain evidence="1 2">V2I4</strain>
    </source>
</reference>
<comment type="caution">
    <text evidence="1">The sequence shown here is derived from an EMBL/GenBank/DDBJ whole genome shotgun (WGS) entry which is preliminary data.</text>
</comment>
<gene>
    <name evidence="1" type="ORF">QF035_008963</name>
</gene>
<accession>A0ABU0T6E4</accession>
<proteinExistence type="predicted"/>
<evidence type="ECO:0000313" key="2">
    <source>
        <dbReference type="Proteomes" id="UP001230328"/>
    </source>
</evidence>
<name>A0ABU0T6E4_9ACTN</name>
<sequence length="61" mass="6845">MAHRAPGMKAYDEPLAESHAEAWHYLDQWAIHREVLFAINALAERQAQQATPAMSPSRTAT</sequence>
<keyword evidence="2" id="KW-1185">Reference proteome</keyword>
<dbReference type="RefSeq" id="WP_307527474.1">
    <property type="nucleotide sequence ID" value="NZ_JAUSZI010000002.1"/>
</dbReference>